<protein>
    <recommendedName>
        <fullName evidence="14">Peroxisomal trans-2-enoyl-CoA reductase</fullName>
        <ecNumber evidence="13">1.3.1.38</ecNumber>
    </recommendedName>
</protein>
<evidence type="ECO:0000256" key="10">
    <source>
        <dbReference type="ARBA" id="ARBA00023160"/>
    </source>
</evidence>
<name>A0A0F9N9D7_9ZZZZ</name>
<evidence type="ECO:0000256" key="17">
    <source>
        <dbReference type="ARBA" id="ARBA00049108"/>
    </source>
</evidence>
<dbReference type="Gene3D" id="3.40.50.720">
    <property type="entry name" value="NAD(P)-binding Rossmann-like Domain"/>
    <property type="match status" value="1"/>
</dbReference>
<evidence type="ECO:0000256" key="15">
    <source>
        <dbReference type="ARBA" id="ARBA00047570"/>
    </source>
</evidence>
<dbReference type="InterPro" id="IPR052388">
    <property type="entry name" value="Peroxisomal_t2-enoyl-CoA_red"/>
</dbReference>
<dbReference type="InterPro" id="IPR002347">
    <property type="entry name" value="SDR_fam"/>
</dbReference>
<evidence type="ECO:0000313" key="21">
    <source>
        <dbReference type="EMBL" id="KKN08517.1"/>
    </source>
</evidence>
<dbReference type="SUPFAM" id="SSF51735">
    <property type="entry name" value="NAD(P)-binding Rossmann-fold domains"/>
    <property type="match status" value="1"/>
</dbReference>
<keyword evidence="8" id="KW-0443">Lipid metabolism</keyword>
<dbReference type="EMBL" id="LAZR01004448">
    <property type="protein sequence ID" value="KKN08517.1"/>
    <property type="molecule type" value="Genomic_DNA"/>
</dbReference>
<proteinExistence type="predicted"/>
<comment type="catalytic activity">
    <reaction evidence="15">
        <text>(2E)-dodecenoyl-CoA + NADPH + H(+) = dodecanoyl-CoA + NADP(+)</text>
        <dbReference type="Rhea" id="RHEA:44964"/>
        <dbReference type="ChEBI" id="CHEBI:15378"/>
        <dbReference type="ChEBI" id="CHEBI:57330"/>
        <dbReference type="ChEBI" id="CHEBI:57375"/>
        <dbReference type="ChEBI" id="CHEBI:57783"/>
        <dbReference type="ChEBI" id="CHEBI:58349"/>
    </reaction>
    <physiologicalReaction direction="left-to-right" evidence="15">
        <dbReference type="Rhea" id="RHEA:44965"/>
    </physiologicalReaction>
</comment>
<evidence type="ECO:0000256" key="5">
    <source>
        <dbReference type="ARBA" id="ARBA00022832"/>
    </source>
</evidence>
<evidence type="ECO:0000256" key="16">
    <source>
        <dbReference type="ARBA" id="ARBA00048686"/>
    </source>
</evidence>
<keyword evidence="9" id="KW-0576">Peroxisome</keyword>
<comment type="pathway">
    <text evidence="2">Lipid metabolism.</text>
</comment>
<comment type="catalytic activity">
    <reaction evidence="16">
        <text>(2E)-tetradecenoyl-CoA + NADPH + H(+) = tetradecanoyl-CoA + NADP(+)</text>
        <dbReference type="Rhea" id="RHEA:44968"/>
        <dbReference type="ChEBI" id="CHEBI:15378"/>
        <dbReference type="ChEBI" id="CHEBI:57385"/>
        <dbReference type="ChEBI" id="CHEBI:57783"/>
        <dbReference type="ChEBI" id="CHEBI:58349"/>
        <dbReference type="ChEBI" id="CHEBI:61405"/>
    </reaction>
    <physiologicalReaction direction="left-to-right" evidence="16">
        <dbReference type="Rhea" id="RHEA:44969"/>
    </physiologicalReaction>
</comment>
<dbReference type="AlphaFoldDB" id="A0A0F9N9D7"/>
<keyword evidence="6" id="KW-0521">NADP</keyword>
<evidence type="ECO:0000256" key="18">
    <source>
        <dbReference type="ARBA" id="ARBA00049251"/>
    </source>
</evidence>
<evidence type="ECO:0000256" key="14">
    <source>
        <dbReference type="ARBA" id="ARBA00041063"/>
    </source>
</evidence>
<keyword evidence="3" id="KW-0444">Lipid biosynthesis</keyword>
<evidence type="ECO:0000256" key="2">
    <source>
        <dbReference type="ARBA" id="ARBA00005189"/>
    </source>
</evidence>
<dbReference type="Pfam" id="PF13561">
    <property type="entry name" value="adh_short_C2"/>
    <property type="match status" value="1"/>
</dbReference>
<evidence type="ECO:0000256" key="1">
    <source>
        <dbReference type="ARBA" id="ARBA00004275"/>
    </source>
</evidence>
<sequence length="74" mass="8099">TLTDRMKELINTTVQSTGKPIKEVEKLWLDPIPMGRFGKPEELANLVVFLASDKASYITGTVIQVDGGLVKSPL</sequence>
<keyword evidence="10" id="KW-0275">Fatty acid biosynthesis</keyword>
<evidence type="ECO:0000256" key="6">
    <source>
        <dbReference type="ARBA" id="ARBA00022857"/>
    </source>
</evidence>
<dbReference type="GO" id="GO:0005777">
    <property type="term" value="C:peroxisome"/>
    <property type="evidence" value="ECO:0007669"/>
    <property type="project" value="UniProtKB-SubCell"/>
</dbReference>
<comment type="catalytic activity">
    <reaction evidence="20">
        <text>(2E)-octenoyl-CoA + NADPH + H(+) = octanoyl-CoA + NADP(+)</text>
        <dbReference type="Rhea" id="RHEA:44952"/>
        <dbReference type="ChEBI" id="CHEBI:15378"/>
        <dbReference type="ChEBI" id="CHEBI:57386"/>
        <dbReference type="ChEBI" id="CHEBI:57783"/>
        <dbReference type="ChEBI" id="CHEBI:58349"/>
        <dbReference type="ChEBI" id="CHEBI:62242"/>
    </reaction>
    <physiologicalReaction direction="left-to-right" evidence="20">
        <dbReference type="Rhea" id="RHEA:44953"/>
    </physiologicalReaction>
</comment>
<dbReference type="InterPro" id="IPR036291">
    <property type="entry name" value="NAD(P)-bd_dom_sf"/>
</dbReference>
<comment type="catalytic activity">
    <reaction evidence="18">
        <text>a (2E)-enoyl-CoA + NADPH + H(+) = a 2,3-saturated acyl-CoA + NADP(+)</text>
        <dbReference type="Rhea" id="RHEA:33763"/>
        <dbReference type="ChEBI" id="CHEBI:15378"/>
        <dbReference type="ChEBI" id="CHEBI:57783"/>
        <dbReference type="ChEBI" id="CHEBI:58349"/>
        <dbReference type="ChEBI" id="CHEBI:58856"/>
        <dbReference type="ChEBI" id="CHEBI:65111"/>
        <dbReference type="EC" id="1.3.1.38"/>
    </reaction>
    <physiologicalReaction direction="left-to-right" evidence="18">
        <dbReference type="Rhea" id="RHEA:33764"/>
    </physiologicalReaction>
</comment>
<comment type="subcellular location">
    <subcellularLocation>
        <location evidence="1">Peroxisome</location>
    </subcellularLocation>
</comment>
<evidence type="ECO:0000256" key="13">
    <source>
        <dbReference type="ARBA" id="ARBA00038849"/>
    </source>
</evidence>
<comment type="caution">
    <text evidence="21">The sequence shown here is derived from an EMBL/GenBank/DDBJ whole genome shotgun (WGS) entry which is preliminary data.</text>
</comment>
<evidence type="ECO:0000256" key="9">
    <source>
        <dbReference type="ARBA" id="ARBA00023140"/>
    </source>
</evidence>
<dbReference type="PANTHER" id="PTHR24317">
    <property type="entry name" value="PEROXISOMAL TRANS-2-ENOYL-COA REDUCTASE"/>
    <property type="match status" value="1"/>
</dbReference>
<dbReference type="EC" id="1.3.1.38" evidence="13"/>
<evidence type="ECO:0000256" key="3">
    <source>
        <dbReference type="ARBA" id="ARBA00022516"/>
    </source>
</evidence>
<evidence type="ECO:0000256" key="8">
    <source>
        <dbReference type="ARBA" id="ARBA00023098"/>
    </source>
</evidence>
<dbReference type="PANTHER" id="PTHR24317:SF7">
    <property type="entry name" value="PEROXISOMAL TRANS-2-ENOYL-COA REDUCTASE"/>
    <property type="match status" value="1"/>
</dbReference>
<keyword evidence="4" id="KW-0597">Phosphoprotein</keyword>
<feature type="non-terminal residue" evidence="21">
    <location>
        <position position="1"/>
    </location>
</feature>
<keyword evidence="5" id="KW-0276">Fatty acid metabolism</keyword>
<keyword evidence="7" id="KW-0560">Oxidoreductase</keyword>
<comment type="subunit">
    <text evidence="12">Interacts with PEX5, probably required to target it into peroxisomes.</text>
</comment>
<evidence type="ECO:0000256" key="11">
    <source>
        <dbReference type="ARBA" id="ARBA00037124"/>
    </source>
</evidence>
<comment type="catalytic activity">
    <reaction evidence="19">
        <text>(2E)-decenoyl-CoA + NADPH + H(+) = decanoyl-CoA + NADP(+)</text>
        <dbReference type="Rhea" id="RHEA:44960"/>
        <dbReference type="ChEBI" id="CHEBI:15378"/>
        <dbReference type="ChEBI" id="CHEBI:57783"/>
        <dbReference type="ChEBI" id="CHEBI:58349"/>
        <dbReference type="ChEBI" id="CHEBI:61406"/>
        <dbReference type="ChEBI" id="CHEBI:61430"/>
    </reaction>
    <physiologicalReaction direction="left-to-right" evidence="19">
        <dbReference type="Rhea" id="RHEA:44961"/>
    </physiologicalReaction>
</comment>
<reference evidence="21" key="1">
    <citation type="journal article" date="2015" name="Nature">
        <title>Complex archaea that bridge the gap between prokaryotes and eukaryotes.</title>
        <authorList>
            <person name="Spang A."/>
            <person name="Saw J.H."/>
            <person name="Jorgensen S.L."/>
            <person name="Zaremba-Niedzwiedzka K."/>
            <person name="Martijn J."/>
            <person name="Lind A.E."/>
            <person name="van Eijk R."/>
            <person name="Schleper C."/>
            <person name="Guy L."/>
            <person name="Ettema T.J."/>
        </authorList>
    </citation>
    <scope>NUCLEOTIDE SEQUENCE</scope>
</reference>
<evidence type="ECO:0000256" key="20">
    <source>
        <dbReference type="ARBA" id="ARBA00049559"/>
    </source>
</evidence>
<evidence type="ECO:0000256" key="7">
    <source>
        <dbReference type="ARBA" id="ARBA00023002"/>
    </source>
</evidence>
<organism evidence="21">
    <name type="scientific">marine sediment metagenome</name>
    <dbReference type="NCBI Taxonomy" id="412755"/>
    <lineage>
        <taxon>unclassified sequences</taxon>
        <taxon>metagenomes</taxon>
        <taxon>ecological metagenomes</taxon>
    </lineage>
</organism>
<evidence type="ECO:0000256" key="4">
    <source>
        <dbReference type="ARBA" id="ARBA00022553"/>
    </source>
</evidence>
<dbReference type="GO" id="GO:0006633">
    <property type="term" value="P:fatty acid biosynthetic process"/>
    <property type="evidence" value="ECO:0007669"/>
    <property type="project" value="UniProtKB-KW"/>
</dbReference>
<comment type="function">
    <text evidence="11">Participates in chain elongation of fatty acids. Catalyzes the reduction of trans-2-enoyl-CoAs of varying chain lengths from 6:1 to 16:1, having maximum activity with 10:1 CoA. Has no 2,4-dienoyl-CoA reductase activity.</text>
</comment>
<gene>
    <name evidence="21" type="ORF">LCGC14_1055950</name>
</gene>
<evidence type="ECO:0000256" key="12">
    <source>
        <dbReference type="ARBA" id="ARBA00038622"/>
    </source>
</evidence>
<dbReference type="GO" id="GO:0019166">
    <property type="term" value="F:trans-2-enoyl-CoA reductase (NADPH) activity"/>
    <property type="evidence" value="ECO:0007669"/>
    <property type="project" value="UniProtKB-EC"/>
</dbReference>
<comment type="catalytic activity">
    <reaction evidence="17">
        <text>(2E)-hexenoyl-CoA + NADPH + H(+) = hexanoyl-CoA + NADP(+)</text>
        <dbReference type="Rhea" id="RHEA:44956"/>
        <dbReference type="ChEBI" id="CHEBI:15378"/>
        <dbReference type="ChEBI" id="CHEBI:57783"/>
        <dbReference type="ChEBI" id="CHEBI:58349"/>
        <dbReference type="ChEBI" id="CHEBI:62077"/>
        <dbReference type="ChEBI" id="CHEBI:62620"/>
    </reaction>
    <physiologicalReaction direction="left-to-right" evidence="17">
        <dbReference type="Rhea" id="RHEA:44957"/>
    </physiologicalReaction>
</comment>
<evidence type="ECO:0000256" key="19">
    <source>
        <dbReference type="ARBA" id="ARBA00049386"/>
    </source>
</evidence>
<accession>A0A0F9N9D7</accession>